<dbReference type="PANTHER" id="PTHR43649:SF31">
    <property type="entry name" value="SN-GLYCEROL-3-PHOSPHATE-BINDING PERIPLASMIC PROTEIN UGPB"/>
    <property type="match status" value="1"/>
</dbReference>
<dbReference type="PANTHER" id="PTHR43649">
    <property type="entry name" value="ARABINOSE-BINDING PROTEIN-RELATED"/>
    <property type="match status" value="1"/>
</dbReference>
<feature type="region of interest" description="Disordered" evidence="5">
    <location>
        <begin position="30"/>
        <end position="71"/>
    </location>
</feature>
<evidence type="ECO:0000256" key="2">
    <source>
        <dbReference type="ARBA" id="ARBA00008520"/>
    </source>
</evidence>
<evidence type="ECO:0000256" key="3">
    <source>
        <dbReference type="ARBA" id="ARBA00022448"/>
    </source>
</evidence>
<evidence type="ECO:0000313" key="8">
    <source>
        <dbReference type="Proteomes" id="UP001589818"/>
    </source>
</evidence>
<keyword evidence="8" id="KW-1185">Reference proteome</keyword>
<gene>
    <name evidence="7" type="ORF">ACFFJ8_31115</name>
</gene>
<evidence type="ECO:0000313" key="7">
    <source>
        <dbReference type="EMBL" id="MFC0395810.1"/>
    </source>
</evidence>
<feature type="compositionally biased region" description="Polar residues" evidence="5">
    <location>
        <begin position="53"/>
        <end position="63"/>
    </location>
</feature>
<evidence type="ECO:0000256" key="4">
    <source>
        <dbReference type="ARBA" id="ARBA00022729"/>
    </source>
</evidence>
<dbReference type="InterPro" id="IPR006059">
    <property type="entry name" value="SBP"/>
</dbReference>
<evidence type="ECO:0000256" key="6">
    <source>
        <dbReference type="SAM" id="SignalP"/>
    </source>
</evidence>
<dbReference type="InterPro" id="IPR050490">
    <property type="entry name" value="Bact_solute-bd_prot1"/>
</dbReference>
<dbReference type="Gene3D" id="3.40.190.10">
    <property type="entry name" value="Periplasmic binding protein-like II"/>
    <property type="match status" value="1"/>
</dbReference>
<comment type="caution">
    <text evidence="7">The sequence shown here is derived from an EMBL/GenBank/DDBJ whole genome shotgun (WGS) entry which is preliminary data.</text>
</comment>
<dbReference type="EMBL" id="JBHLVF010000047">
    <property type="protein sequence ID" value="MFC0395810.1"/>
    <property type="molecule type" value="Genomic_DNA"/>
</dbReference>
<comment type="similarity">
    <text evidence="2">Belongs to the bacterial solute-binding protein 1 family.</text>
</comment>
<feature type="chain" id="PRO_5047380696" evidence="6">
    <location>
        <begin position="27"/>
        <end position="466"/>
    </location>
</feature>
<comment type="subcellular location">
    <subcellularLocation>
        <location evidence="1">Cell envelope</location>
    </subcellularLocation>
</comment>
<dbReference type="Pfam" id="PF01547">
    <property type="entry name" value="SBP_bac_1"/>
    <property type="match status" value="1"/>
</dbReference>
<sequence>MKTRKASKGRVVLLLAAMMMMLVVSACSGGNKNNTEKTPDPAVAQNEGDKGSNEASGKSNNEASPEKRDPVTLTMVTNWTGEEPNIKAMFEDFNKHYPWITIKVETVLEGPAAIVAKAVALQVAGTPADLIMTSELTSGADLYEDLAPRLESDPDLKNVQFPESFLDTYKVNGKLLALPGANAAPFLIFVNKDLLEKHGMEMPAPDWTYDDMLEMAKKATDPAAGEWGIDPSGTVAVYLSSSMAIANGNAGGHTFLTADGSKSVANTPGVLADMQWIQELQTKHKVTPDSKTAVDQSLGDAFMQGKALFTVQGPWMTGAYNEQAAFDWDVLFFPRGTVSQPTLLLTAPFIQLSASKHKEEAWLYYKYMISDEGRKFAIDWGDTPWGLNEELQQYLFTNAKAWQGKNIDAIKQLYSGEVCCASQGMNIVDYGDYSTAINGGLPPIMFDAANIAEIFGPAADKFNATR</sequence>
<keyword evidence="3" id="KW-0813">Transport</keyword>
<evidence type="ECO:0000256" key="5">
    <source>
        <dbReference type="SAM" id="MobiDB-lite"/>
    </source>
</evidence>
<feature type="signal peptide" evidence="6">
    <location>
        <begin position="1"/>
        <end position="26"/>
    </location>
</feature>
<accession>A0ABV6JIS3</accession>
<name>A0ABV6JIS3_9BACL</name>
<dbReference type="PROSITE" id="PS51257">
    <property type="entry name" value="PROKAR_LIPOPROTEIN"/>
    <property type="match status" value="1"/>
</dbReference>
<protein>
    <submittedName>
        <fullName evidence="7">Extracellular solute-binding protein</fullName>
    </submittedName>
</protein>
<evidence type="ECO:0000256" key="1">
    <source>
        <dbReference type="ARBA" id="ARBA00004196"/>
    </source>
</evidence>
<organism evidence="7 8">
    <name type="scientific">Paenibacillus mendelii</name>
    <dbReference type="NCBI Taxonomy" id="206163"/>
    <lineage>
        <taxon>Bacteria</taxon>
        <taxon>Bacillati</taxon>
        <taxon>Bacillota</taxon>
        <taxon>Bacilli</taxon>
        <taxon>Bacillales</taxon>
        <taxon>Paenibacillaceae</taxon>
        <taxon>Paenibacillus</taxon>
    </lineage>
</organism>
<reference evidence="7 8" key="1">
    <citation type="submission" date="2024-09" db="EMBL/GenBank/DDBJ databases">
        <authorList>
            <person name="Sun Q."/>
            <person name="Mori K."/>
        </authorList>
    </citation>
    <scope>NUCLEOTIDE SEQUENCE [LARGE SCALE GENOMIC DNA]</scope>
    <source>
        <strain evidence="7 8">CCM 4839</strain>
    </source>
</reference>
<dbReference type="Proteomes" id="UP001589818">
    <property type="component" value="Unassembled WGS sequence"/>
</dbReference>
<dbReference type="RefSeq" id="WP_204817623.1">
    <property type="nucleotide sequence ID" value="NZ_JANHOF010000002.1"/>
</dbReference>
<proteinExistence type="inferred from homology"/>
<dbReference type="SUPFAM" id="SSF53850">
    <property type="entry name" value="Periplasmic binding protein-like II"/>
    <property type="match status" value="1"/>
</dbReference>
<keyword evidence="4 6" id="KW-0732">Signal</keyword>